<gene>
    <name evidence="1" type="ORF">SAMN04487865_11184</name>
</gene>
<keyword evidence="2" id="KW-1185">Reference proteome</keyword>
<dbReference type="Proteomes" id="UP000243374">
    <property type="component" value="Unassembled WGS sequence"/>
</dbReference>
<protein>
    <submittedName>
        <fullName evidence="1">Uncharacterized protein</fullName>
    </submittedName>
</protein>
<dbReference type="EMBL" id="FOSF01000118">
    <property type="protein sequence ID" value="SFK57291.1"/>
    <property type="molecule type" value="Genomic_DNA"/>
</dbReference>
<evidence type="ECO:0000313" key="2">
    <source>
        <dbReference type="Proteomes" id="UP000243374"/>
    </source>
</evidence>
<dbReference type="AlphaFoldDB" id="A0A662ZDE2"/>
<proteinExistence type="predicted"/>
<accession>A0A662ZDE2</accession>
<organism evidence="1 2">
    <name type="scientific">Succinivibrio dextrinosolvens</name>
    <dbReference type="NCBI Taxonomy" id="83771"/>
    <lineage>
        <taxon>Bacteria</taxon>
        <taxon>Pseudomonadati</taxon>
        <taxon>Pseudomonadota</taxon>
        <taxon>Gammaproteobacteria</taxon>
        <taxon>Aeromonadales</taxon>
        <taxon>Succinivibrionaceae</taxon>
        <taxon>Succinivibrio</taxon>
    </lineage>
</organism>
<sequence length="48" mass="5580">MSLQHAKTNLPRADYSSYQDTNVGTRLTRGHIDYQTKQRQLAEIEKCI</sequence>
<reference evidence="1 2" key="1">
    <citation type="submission" date="2016-10" db="EMBL/GenBank/DDBJ databases">
        <authorList>
            <person name="Varghese N."/>
            <person name="Submissions S."/>
        </authorList>
    </citation>
    <scope>NUCLEOTIDE SEQUENCE [LARGE SCALE GENOMIC DNA]</scope>
    <source>
        <strain evidence="1 2">22B</strain>
    </source>
</reference>
<name>A0A662ZDE2_9GAMM</name>
<evidence type="ECO:0000313" key="1">
    <source>
        <dbReference type="EMBL" id="SFK57291.1"/>
    </source>
</evidence>
<dbReference type="RefSeq" id="WP_164954222.1">
    <property type="nucleotide sequence ID" value="NZ_CP047056.1"/>
</dbReference>